<comment type="caution">
    <text evidence="1">The sequence shown here is derived from an EMBL/GenBank/DDBJ whole genome shotgun (WGS) entry which is preliminary data.</text>
</comment>
<dbReference type="AlphaFoldDB" id="A0A269TK75"/>
<evidence type="ECO:0000313" key="2">
    <source>
        <dbReference type="Proteomes" id="UP000216943"/>
    </source>
</evidence>
<evidence type="ECO:0000313" key="1">
    <source>
        <dbReference type="EMBL" id="PAK21165.1"/>
    </source>
</evidence>
<dbReference type="EMBL" id="NQNY01000011">
    <property type="protein sequence ID" value="PAK21165.1"/>
    <property type="molecule type" value="Genomic_DNA"/>
</dbReference>
<accession>A0A269TK75</accession>
<protein>
    <submittedName>
        <fullName evidence="1">Uncharacterized protein</fullName>
    </submittedName>
</protein>
<reference evidence="2" key="1">
    <citation type="submission" date="2017-08" db="EMBL/GenBank/DDBJ databases">
        <authorList>
            <person name="Alvarez-Ponce D."/>
            <person name="Weitzman C.L."/>
            <person name="Tillett R.L."/>
            <person name="Sandmeier F.C."/>
            <person name="Tracy C.R."/>
        </authorList>
    </citation>
    <scope>NUCLEOTIDE SEQUENCE [LARGE SCALE GENOMIC DNA]</scope>
    <source>
        <strain evidence="2">723</strain>
    </source>
</reference>
<name>A0A269TK75_9BACT</name>
<organism evidence="1 2">
    <name type="scientific">Mycoplasmopsis agassizii</name>
    <dbReference type="NCBI Taxonomy" id="33922"/>
    <lineage>
        <taxon>Bacteria</taxon>
        <taxon>Bacillati</taxon>
        <taxon>Mycoplasmatota</taxon>
        <taxon>Mycoplasmoidales</taxon>
        <taxon>Metamycoplasmataceae</taxon>
        <taxon>Mycoplasmopsis</taxon>
    </lineage>
</organism>
<dbReference type="RefSeq" id="WP_095334963.1">
    <property type="nucleotide sequence ID" value="NZ_NQNY01000011.1"/>
</dbReference>
<dbReference type="OrthoDB" id="9945261at2"/>
<dbReference type="Proteomes" id="UP000216943">
    <property type="component" value="Unassembled WGS sequence"/>
</dbReference>
<proteinExistence type="predicted"/>
<sequence>MKDKFTDDFFAEKIIIFDYGNNASARVIVDEEDFREKAGEIVNLNNLEVKGKDITLTYSYKNFRYYKSLQEHQHVENYGIVYSLNKKDFNINGDGYQVKKQLYNYSEPTPIEKRNLKINSALSQNLHLNTETSALKWFKTEDGPETKSYFTATHIKEKSEFETLLNSFIEGYKKDYQKDFSETVKKQLLEEYSEEFFKDNDLLLLVADKYQNQFQLFDEFIENSFYTSLDFNNANFKVYKSAVKVPDIVVPQTYDLVTYEKDITKFNNHNNFAYRGSTLFFKLPKKSISKLKFSTSVEILLFGFKKFD</sequence>
<gene>
    <name evidence="1" type="ORF">CJJ23_03430</name>
</gene>